<gene>
    <name evidence="2" type="ORF">HNQ92_003780</name>
</gene>
<dbReference type="Proteomes" id="UP000557307">
    <property type="component" value="Unassembled WGS sequence"/>
</dbReference>
<organism evidence="2 3">
    <name type="scientific">Rhabdobacter roseus</name>
    <dbReference type="NCBI Taxonomy" id="1655419"/>
    <lineage>
        <taxon>Bacteria</taxon>
        <taxon>Pseudomonadati</taxon>
        <taxon>Bacteroidota</taxon>
        <taxon>Cytophagia</taxon>
        <taxon>Cytophagales</taxon>
        <taxon>Cytophagaceae</taxon>
        <taxon>Rhabdobacter</taxon>
    </lineage>
</organism>
<comment type="caution">
    <text evidence="2">The sequence shown here is derived from an EMBL/GenBank/DDBJ whole genome shotgun (WGS) entry which is preliminary data.</text>
</comment>
<feature type="signal peptide" evidence="1">
    <location>
        <begin position="1"/>
        <end position="19"/>
    </location>
</feature>
<dbReference type="EMBL" id="JACHGF010000006">
    <property type="protein sequence ID" value="MBB5285620.1"/>
    <property type="molecule type" value="Genomic_DNA"/>
</dbReference>
<name>A0A840U0F3_9BACT</name>
<dbReference type="RefSeq" id="WP_184175971.1">
    <property type="nucleotide sequence ID" value="NZ_JACHGF010000006.1"/>
</dbReference>
<sequence length="114" mass="12936">MKRSILFVLLLGTCLSTQAQSSSLQRPDPIKRGSISQNAPELVQTRAAAIFGHPDFRKTTEEDTLAGRLKLRYEYILDGEEFVYERTINTPGKTKKEIQKLIEETERELGIPTI</sequence>
<evidence type="ECO:0000313" key="3">
    <source>
        <dbReference type="Proteomes" id="UP000557307"/>
    </source>
</evidence>
<keyword evidence="1" id="KW-0732">Signal</keyword>
<protein>
    <submittedName>
        <fullName evidence="2">Uncharacterized protein</fullName>
    </submittedName>
</protein>
<reference evidence="2 3" key="1">
    <citation type="submission" date="2020-08" db="EMBL/GenBank/DDBJ databases">
        <title>Genomic Encyclopedia of Type Strains, Phase IV (KMG-IV): sequencing the most valuable type-strain genomes for metagenomic binning, comparative biology and taxonomic classification.</title>
        <authorList>
            <person name="Goeker M."/>
        </authorList>
    </citation>
    <scope>NUCLEOTIDE SEQUENCE [LARGE SCALE GENOMIC DNA]</scope>
    <source>
        <strain evidence="2 3">DSM 105074</strain>
    </source>
</reference>
<proteinExistence type="predicted"/>
<dbReference type="AlphaFoldDB" id="A0A840U0F3"/>
<feature type="chain" id="PRO_5032974226" evidence="1">
    <location>
        <begin position="20"/>
        <end position="114"/>
    </location>
</feature>
<accession>A0A840U0F3</accession>
<evidence type="ECO:0000313" key="2">
    <source>
        <dbReference type="EMBL" id="MBB5285620.1"/>
    </source>
</evidence>
<keyword evidence="3" id="KW-1185">Reference proteome</keyword>
<evidence type="ECO:0000256" key="1">
    <source>
        <dbReference type="SAM" id="SignalP"/>
    </source>
</evidence>